<sequence>MAMFRSPREVCSRNPREDKCERKEQRGAYCCDFCYDGWDSETEVDIHRNTTHRKEMLDLLKATNQHVCRICYKSYENKDDLIRHIKTWHLLSSEDAVRVEREIFICDYCSMLFFNKLLIQTHLLLYHMDVDKIETFTECAKCHRIYRLRTMWYHFQAHYIQSVAGCKICLTKCKNRKDVLKHLETHRKFLFCNVCRYETMHEEYFREHLATRHRKSVNSSRRNNFKWKPYFSPKTSDYINKFRFVCDTASKGVDLPLLEDTQLHICIFCREICFGEQSAKDHIWYVHHQALEPPLTSSHVCICGEKFAFKVLLKQHLFKEKCDRKQHNSIEEDTDEYLIVVMTEEDDPKTMVTAVSTETV</sequence>
<comment type="caution">
    <text evidence="7">The sequence shown here is derived from an EMBL/GenBank/DDBJ whole genome shotgun (WGS) entry which is preliminary data.</text>
</comment>
<protein>
    <recommendedName>
        <fullName evidence="6">C2H2-type domain-containing protein</fullName>
    </recommendedName>
</protein>
<dbReference type="EMBL" id="CAVLGL010000087">
    <property type="protein sequence ID" value="CAK1592600.1"/>
    <property type="molecule type" value="Genomic_DNA"/>
</dbReference>
<dbReference type="GO" id="GO:0008270">
    <property type="term" value="F:zinc ion binding"/>
    <property type="evidence" value="ECO:0007669"/>
    <property type="project" value="UniProtKB-KW"/>
</dbReference>
<gene>
    <name evidence="7" type="ORF">PARMNEM_LOCUS12521</name>
</gene>
<evidence type="ECO:0000256" key="2">
    <source>
        <dbReference type="ARBA" id="ARBA00022737"/>
    </source>
</evidence>
<dbReference type="SUPFAM" id="SSF57667">
    <property type="entry name" value="beta-beta-alpha zinc fingers"/>
    <property type="match status" value="1"/>
</dbReference>
<evidence type="ECO:0000313" key="8">
    <source>
        <dbReference type="Proteomes" id="UP001314205"/>
    </source>
</evidence>
<dbReference type="PANTHER" id="PTHR24379:SF121">
    <property type="entry name" value="C2H2-TYPE DOMAIN-CONTAINING PROTEIN"/>
    <property type="match status" value="1"/>
</dbReference>
<keyword evidence="8" id="KW-1185">Reference proteome</keyword>
<dbReference type="AlphaFoldDB" id="A0AAV1LCL6"/>
<dbReference type="Gene3D" id="3.30.160.60">
    <property type="entry name" value="Classic Zinc Finger"/>
    <property type="match status" value="1"/>
</dbReference>
<evidence type="ECO:0000313" key="7">
    <source>
        <dbReference type="EMBL" id="CAK1592600.1"/>
    </source>
</evidence>
<dbReference type="InterPro" id="IPR036236">
    <property type="entry name" value="Znf_C2H2_sf"/>
</dbReference>
<keyword evidence="4" id="KW-0862">Zinc</keyword>
<reference evidence="7 8" key="1">
    <citation type="submission" date="2023-11" db="EMBL/GenBank/DDBJ databases">
        <authorList>
            <person name="Hedman E."/>
            <person name="Englund M."/>
            <person name="Stromberg M."/>
            <person name="Nyberg Akerstrom W."/>
            <person name="Nylinder S."/>
            <person name="Jareborg N."/>
            <person name="Kallberg Y."/>
            <person name="Kronander E."/>
        </authorList>
    </citation>
    <scope>NUCLEOTIDE SEQUENCE [LARGE SCALE GENOMIC DNA]</scope>
</reference>
<proteinExistence type="predicted"/>
<keyword evidence="2" id="KW-0677">Repeat</keyword>
<evidence type="ECO:0000256" key="5">
    <source>
        <dbReference type="PROSITE-ProRule" id="PRU00042"/>
    </source>
</evidence>
<dbReference type="PANTHER" id="PTHR24379">
    <property type="entry name" value="KRAB AND ZINC FINGER DOMAIN-CONTAINING"/>
    <property type="match status" value="1"/>
</dbReference>
<dbReference type="PROSITE" id="PS50157">
    <property type="entry name" value="ZINC_FINGER_C2H2_2"/>
    <property type="match status" value="1"/>
</dbReference>
<dbReference type="InterPro" id="IPR013087">
    <property type="entry name" value="Znf_C2H2_type"/>
</dbReference>
<evidence type="ECO:0000256" key="3">
    <source>
        <dbReference type="ARBA" id="ARBA00022771"/>
    </source>
</evidence>
<keyword evidence="3 5" id="KW-0863">Zinc-finger</keyword>
<feature type="domain" description="C2H2-type" evidence="6">
    <location>
        <begin position="66"/>
        <end position="94"/>
    </location>
</feature>
<evidence type="ECO:0000256" key="1">
    <source>
        <dbReference type="ARBA" id="ARBA00022723"/>
    </source>
</evidence>
<dbReference type="SMART" id="SM00355">
    <property type="entry name" value="ZnF_C2H2"/>
    <property type="match status" value="7"/>
</dbReference>
<evidence type="ECO:0000259" key="6">
    <source>
        <dbReference type="PROSITE" id="PS50157"/>
    </source>
</evidence>
<accession>A0AAV1LCL6</accession>
<name>A0AAV1LCL6_9NEOP</name>
<dbReference type="PROSITE" id="PS00028">
    <property type="entry name" value="ZINC_FINGER_C2H2_1"/>
    <property type="match status" value="3"/>
</dbReference>
<organism evidence="7 8">
    <name type="scientific">Parnassius mnemosyne</name>
    <name type="common">clouded apollo</name>
    <dbReference type="NCBI Taxonomy" id="213953"/>
    <lineage>
        <taxon>Eukaryota</taxon>
        <taxon>Metazoa</taxon>
        <taxon>Ecdysozoa</taxon>
        <taxon>Arthropoda</taxon>
        <taxon>Hexapoda</taxon>
        <taxon>Insecta</taxon>
        <taxon>Pterygota</taxon>
        <taxon>Neoptera</taxon>
        <taxon>Endopterygota</taxon>
        <taxon>Lepidoptera</taxon>
        <taxon>Glossata</taxon>
        <taxon>Ditrysia</taxon>
        <taxon>Papilionoidea</taxon>
        <taxon>Papilionidae</taxon>
        <taxon>Parnassiinae</taxon>
        <taxon>Parnassini</taxon>
        <taxon>Parnassius</taxon>
        <taxon>Driopa</taxon>
    </lineage>
</organism>
<evidence type="ECO:0000256" key="4">
    <source>
        <dbReference type="ARBA" id="ARBA00022833"/>
    </source>
</evidence>
<keyword evidence="1" id="KW-0479">Metal-binding</keyword>
<dbReference type="Proteomes" id="UP001314205">
    <property type="component" value="Unassembled WGS sequence"/>
</dbReference>